<evidence type="ECO:0000313" key="14">
    <source>
        <dbReference type="EMBL" id="ABS52052.1"/>
    </source>
</evidence>
<evidence type="ECO:0000256" key="7">
    <source>
        <dbReference type="ARBA" id="ARBA00022679"/>
    </source>
</evidence>
<dbReference type="eggNOG" id="COG4953">
    <property type="taxonomic scope" value="Bacteria"/>
</dbReference>
<dbReference type="AlphaFoldDB" id="A7I2N8"/>
<dbReference type="InterPro" id="IPR050396">
    <property type="entry name" value="Glycosyltr_51/Transpeptidase"/>
</dbReference>
<dbReference type="SUPFAM" id="SSF56601">
    <property type="entry name" value="beta-lactamase/transpeptidase-like"/>
    <property type="match status" value="1"/>
</dbReference>
<dbReference type="OrthoDB" id="9766909at2"/>
<name>A7I2N8_CAMHC</name>
<dbReference type="GO" id="GO:0008658">
    <property type="term" value="F:penicillin binding"/>
    <property type="evidence" value="ECO:0007669"/>
    <property type="project" value="InterPro"/>
</dbReference>
<dbReference type="GO" id="GO:0030288">
    <property type="term" value="C:outer membrane-bounded periplasmic space"/>
    <property type="evidence" value="ECO:0007669"/>
    <property type="project" value="TreeGrafter"/>
</dbReference>
<dbReference type="GO" id="GO:0006508">
    <property type="term" value="P:proteolysis"/>
    <property type="evidence" value="ECO:0007669"/>
    <property type="project" value="UniProtKB-KW"/>
</dbReference>
<dbReference type="InterPro" id="IPR001460">
    <property type="entry name" value="PCN-bd_Tpept"/>
</dbReference>
<sequence length="716" mass="81618">MKILMKLIAFTVAIFTLFLIFDFAFPLNLGSKLTDESKIIYAKNGEILNMSLNKNGIWFIKANNKEIPKRVKQSVIFFEDRYYNYHFGVNFFSVLRAAFHNLTHKNRIGASSISMQVARMLNPKERSYKNKIIEIFNAFQLEFHYSKDEILQMYLNLAPYGGNLQGIKTASLFYFGKNLDDLTNAQIALLCVIPKNPNKNRLDKISNISKLKNSLITKLYEAEILTKSEFLRAKKENFKNKRLSAPNFAPNFAQIAFKNGISHTNLNLKFQKKLEQLLKFEIEKLSSKNVKNAAAVLIDNKKMQVVAYVASHDLKAKNGQNDGVKSIKNVGSTLKPFIYAKALEKGLITPKSKLVDTQLYYKNYTPKNYFDDFVGIVRAKDALTYSLNIPALKLNSILGEDSLYFILKRADLTEYDEEFYGNGIALGGISLSLLDLTHLYTIFANGGKLLPLEIAGEKIDKNISILTPQSAYLTYLMLEQTPRNYLNSVWKNTKNKPHIMFKTGTSADSKDLYTIGVSKDFTLGVWLGNFDGSKTDDLSGGISAAEVVLNMFEYLDKISPQKQIEKPNGIFEEKVCCDAYINESCNDFQNDFVITKFHRDCDFYRPEELFFMFKNGYLNQNDIKNTPCFNEFSSIRPVLNEIDGKNYKTDKKLLRLKISCTAVFGDEVFISIDDEKYISFPNGKDIFYSFKKGAHTIKCLDIYSNLSVAEFSTDSL</sequence>
<evidence type="ECO:0000256" key="1">
    <source>
        <dbReference type="ARBA" id="ARBA00004752"/>
    </source>
</evidence>
<comment type="catalytic activity">
    <reaction evidence="11">
        <text>[GlcNAc-(1-&gt;4)-Mur2Ac(oyl-L-Ala-gamma-D-Glu-L-Lys-D-Ala-D-Ala)](n)-di-trans,octa-cis-undecaprenyl diphosphate + beta-D-GlcNAc-(1-&gt;4)-Mur2Ac(oyl-L-Ala-gamma-D-Glu-L-Lys-D-Ala-D-Ala)-di-trans,octa-cis-undecaprenyl diphosphate = [GlcNAc-(1-&gt;4)-Mur2Ac(oyl-L-Ala-gamma-D-Glu-L-Lys-D-Ala-D-Ala)](n+1)-di-trans,octa-cis-undecaprenyl diphosphate + di-trans,octa-cis-undecaprenyl diphosphate + H(+)</text>
        <dbReference type="Rhea" id="RHEA:23708"/>
        <dbReference type="Rhea" id="RHEA-COMP:9602"/>
        <dbReference type="Rhea" id="RHEA-COMP:9603"/>
        <dbReference type="ChEBI" id="CHEBI:15378"/>
        <dbReference type="ChEBI" id="CHEBI:58405"/>
        <dbReference type="ChEBI" id="CHEBI:60033"/>
        <dbReference type="ChEBI" id="CHEBI:78435"/>
        <dbReference type="EC" id="2.4.99.28"/>
    </reaction>
</comment>
<reference evidence="15" key="1">
    <citation type="submission" date="2007-07" db="EMBL/GenBank/DDBJ databases">
        <title>Complete genome sequence of Campylobacter hominis ATCC BAA-381, a commensal isolated from the human gastrointestinal tract.</title>
        <authorList>
            <person name="Fouts D.E."/>
            <person name="Mongodin E.F."/>
            <person name="Puiu D."/>
            <person name="Sebastian Y."/>
            <person name="Miller W.G."/>
            <person name="Mandrell R.E."/>
            <person name="Nelson K.E."/>
        </authorList>
    </citation>
    <scope>NUCLEOTIDE SEQUENCE [LARGE SCALE GENOMIC DNA]</scope>
    <source>
        <strain evidence="15">ATCC BAA-381 / DSM 21671 / CCUG 45161 / LMG 19568 / NCTC 13146 / CH001A</strain>
    </source>
</reference>
<dbReference type="InterPro" id="IPR001264">
    <property type="entry name" value="Glyco_trans_51"/>
</dbReference>
<keyword evidence="7" id="KW-0808">Transferase</keyword>
<evidence type="ECO:0000256" key="10">
    <source>
        <dbReference type="ARBA" id="ARBA00044770"/>
    </source>
</evidence>
<dbReference type="GO" id="GO:0008955">
    <property type="term" value="F:peptidoglycan glycosyltransferase activity"/>
    <property type="evidence" value="ECO:0007669"/>
    <property type="project" value="UniProtKB-EC"/>
</dbReference>
<dbReference type="CAZy" id="GT51">
    <property type="family name" value="Glycosyltransferase Family 51"/>
</dbReference>
<dbReference type="Pfam" id="PF00912">
    <property type="entry name" value="Transgly"/>
    <property type="match status" value="1"/>
</dbReference>
<dbReference type="UniPathway" id="UPA00219"/>
<evidence type="ECO:0000256" key="5">
    <source>
        <dbReference type="ARBA" id="ARBA00022670"/>
    </source>
</evidence>
<keyword evidence="6" id="KW-0328">Glycosyltransferase</keyword>
<dbReference type="Pfam" id="PF00905">
    <property type="entry name" value="Transpeptidase"/>
    <property type="match status" value="1"/>
</dbReference>
<evidence type="ECO:0000259" key="13">
    <source>
        <dbReference type="Pfam" id="PF00912"/>
    </source>
</evidence>
<evidence type="ECO:0000256" key="6">
    <source>
        <dbReference type="ARBA" id="ARBA00022676"/>
    </source>
</evidence>
<dbReference type="Proteomes" id="UP000002407">
    <property type="component" value="Chromosome"/>
</dbReference>
<dbReference type="GO" id="GO:0009252">
    <property type="term" value="P:peptidoglycan biosynthetic process"/>
    <property type="evidence" value="ECO:0007669"/>
    <property type="project" value="UniProtKB-UniPathway"/>
</dbReference>
<dbReference type="GO" id="GO:0004180">
    <property type="term" value="F:carboxypeptidase activity"/>
    <property type="evidence" value="ECO:0007669"/>
    <property type="project" value="UniProtKB-KW"/>
</dbReference>
<dbReference type="EMBL" id="CP000776">
    <property type="protein sequence ID" value="ABS52052.1"/>
    <property type="molecule type" value="Genomic_DNA"/>
</dbReference>
<dbReference type="InterPro" id="IPR011815">
    <property type="entry name" value="PBP_1c"/>
</dbReference>
<evidence type="ECO:0000256" key="8">
    <source>
        <dbReference type="ARBA" id="ARBA00022801"/>
    </source>
</evidence>
<feature type="domain" description="Glycosyl transferase family 51" evidence="13">
    <location>
        <begin position="63"/>
        <end position="207"/>
    </location>
</feature>
<dbReference type="KEGG" id="cha:CHAB381_1225"/>
<accession>A7I2N8</accession>
<proteinExistence type="inferred from homology"/>
<gene>
    <name evidence="14" type="ordered locus">CHAB381_1225</name>
</gene>
<dbReference type="NCBIfam" id="TIGR02073">
    <property type="entry name" value="PBP_1c"/>
    <property type="match status" value="1"/>
</dbReference>
<dbReference type="InterPro" id="IPR036950">
    <property type="entry name" value="PBP_transglycosylase"/>
</dbReference>
<evidence type="ECO:0000256" key="11">
    <source>
        <dbReference type="ARBA" id="ARBA00049902"/>
    </source>
</evidence>
<keyword evidence="9" id="KW-0511">Multifunctional enzyme</keyword>
<evidence type="ECO:0000256" key="9">
    <source>
        <dbReference type="ARBA" id="ARBA00023268"/>
    </source>
</evidence>
<evidence type="ECO:0000259" key="12">
    <source>
        <dbReference type="Pfam" id="PF00905"/>
    </source>
</evidence>
<organism evidence="14 15">
    <name type="scientific">Campylobacter hominis (strain ATCC BAA-381 / DSM 21671 / CCUG 45161 / LMG 19568 / NCTC 13146 / CH001A)</name>
    <dbReference type="NCBI Taxonomy" id="360107"/>
    <lineage>
        <taxon>Bacteria</taxon>
        <taxon>Pseudomonadati</taxon>
        <taxon>Campylobacterota</taxon>
        <taxon>Epsilonproteobacteria</taxon>
        <taxon>Campylobacterales</taxon>
        <taxon>Campylobacteraceae</taxon>
        <taxon>Campylobacter</taxon>
    </lineage>
</organism>
<dbReference type="PANTHER" id="PTHR32282:SF15">
    <property type="entry name" value="PENICILLIN-BINDING PROTEIN 1C"/>
    <property type="match status" value="1"/>
</dbReference>
<comment type="similarity">
    <text evidence="3">In the N-terminal section; belongs to the glycosyltransferase 51 family.</text>
</comment>
<dbReference type="HOGENOM" id="CLU_006354_7_3_7"/>
<keyword evidence="15" id="KW-1185">Reference proteome</keyword>
<comment type="similarity">
    <text evidence="2">In the C-terminal section; belongs to the transpeptidase family.</text>
</comment>
<feature type="domain" description="Penicillin-binding protein transpeptidase" evidence="12">
    <location>
        <begin position="294"/>
        <end position="465"/>
    </location>
</feature>
<keyword evidence="8" id="KW-0378">Hydrolase</keyword>
<evidence type="ECO:0000256" key="4">
    <source>
        <dbReference type="ARBA" id="ARBA00022645"/>
    </source>
</evidence>
<dbReference type="InterPro" id="IPR023346">
    <property type="entry name" value="Lysozyme-like_dom_sf"/>
</dbReference>
<keyword evidence="5" id="KW-0645">Protease</keyword>
<dbReference type="Gene3D" id="3.40.710.10">
    <property type="entry name" value="DD-peptidase/beta-lactamase superfamily"/>
    <property type="match status" value="1"/>
</dbReference>
<dbReference type="EC" id="2.4.99.28" evidence="10"/>
<keyword evidence="4" id="KW-0121">Carboxypeptidase</keyword>
<dbReference type="PANTHER" id="PTHR32282">
    <property type="entry name" value="BINDING PROTEIN TRANSPEPTIDASE, PUTATIVE-RELATED"/>
    <property type="match status" value="1"/>
</dbReference>
<comment type="pathway">
    <text evidence="1">Cell wall biogenesis; peptidoglycan biosynthesis.</text>
</comment>
<protein>
    <recommendedName>
        <fullName evidence="10">peptidoglycan glycosyltransferase</fullName>
        <ecNumber evidence="10">2.4.99.28</ecNumber>
    </recommendedName>
</protein>
<dbReference type="STRING" id="360107.CHAB381_1225"/>
<evidence type="ECO:0000313" key="15">
    <source>
        <dbReference type="Proteomes" id="UP000002407"/>
    </source>
</evidence>
<evidence type="ECO:0000256" key="3">
    <source>
        <dbReference type="ARBA" id="ARBA00007739"/>
    </source>
</evidence>
<dbReference type="SUPFAM" id="SSF53955">
    <property type="entry name" value="Lysozyme-like"/>
    <property type="match status" value="1"/>
</dbReference>
<evidence type="ECO:0000256" key="2">
    <source>
        <dbReference type="ARBA" id="ARBA00007090"/>
    </source>
</evidence>
<dbReference type="Gene3D" id="1.10.3810.10">
    <property type="entry name" value="Biosynthetic peptidoglycan transglycosylase-like"/>
    <property type="match status" value="1"/>
</dbReference>
<dbReference type="InterPro" id="IPR012338">
    <property type="entry name" value="Beta-lactam/transpept-like"/>
</dbReference>